<evidence type="ECO:0000313" key="4">
    <source>
        <dbReference type="Proteomes" id="UP000813462"/>
    </source>
</evidence>
<sequence length="268" mass="30301">MLQLGKILHSRDFSITIAHTNFKSPDPQSHPEFSFLPIPDGLSDHDISTGDLIHIISTINVNCKLSFQQLLESHNVIFRCIIFDELMHFCQTLAANIKLPRITLSTGNFATCLSRSALFQLILDGQIPFTGRSKLLIDGKEEALDLNFILAQKRCFPKLEQLWFKDHPIPRSPDLNGFVQLMTEAYKIVTSFGVIWTTIDCLEQPYLMQIQQKFCSVPIFPIGPLHKIAPHTSGSLLEEGRSCINSMAGQAIPELGYFRKLGEYSIRR</sequence>
<dbReference type="Gene3D" id="3.40.50.2000">
    <property type="entry name" value="Glycogen Phosphorylase B"/>
    <property type="match status" value="1"/>
</dbReference>
<keyword evidence="2" id="KW-0808">Transferase</keyword>
<dbReference type="SUPFAM" id="SSF53756">
    <property type="entry name" value="UDP-Glycosyltransferase/glycogen phosphorylase"/>
    <property type="match status" value="1"/>
</dbReference>
<dbReference type="PANTHER" id="PTHR11926:SF1494">
    <property type="entry name" value="FLAVONOL 3-O-GLUCOSYLTRANSFERASE UGT76E12-RELATED"/>
    <property type="match status" value="1"/>
</dbReference>
<dbReference type="Proteomes" id="UP000813462">
    <property type="component" value="Unassembled WGS sequence"/>
</dbReference>
<organism evidence="3 4">
    <name type="scientific">Ziziphus jujuba var. spinosa</name>
    <dbReference type="NCBI Taxonomy" id="714518"/>
    <lineage>
        <taxon>Eukaryota</taxon>
        <taxon>Viridiplantae</taxon>
        <taxon>Streptophyta</taxon>
        <taxon>Embryophyta</taxon>
        <taxon>Tracheophyta</taxon>
        <taxon>Spermatophyta</taxon>
        <taxon>Magnoliopsida</taxon>
        <taxon>eudicotyledons</taxon>
        <taxon>Gunneridae</taxon>
        <taxon>Pentapetalae</taxon>
        <taxon>rosids</taxon>
        <taxon>fabids</taxon>
        <taxon>Rosales</taxon>
        <taxon>Rhamnaceae</taxon>
        <taxon>Paliureae</taxon>
        <taxon>Ziziphus</taxon>
    </lineage>
</organism>
<dbReference type="PANTHER" id="PTHR11926">
    <property type="entry name" value="GLUCOSYL/GLUCURONOSYL TRANSFERASES"/>
    <property type="match status" value="1"/>
</dbReference>
<evidence type="ECO:0000256" key="2">
    <source>
        <dbReference type="ARBA" id="ARBA00022676"/>
    </source>
</evidence>
<evidence type="ECO:0000313" key="3">
    <source>
        <dbReference type="EMBL" id="KAH7542360.1"/>
    </source>
</evidence>
<proteinExistence type="inferred from homology"/>
<comment type="caution">
    <text evidence="3">The sequence shown here is derived from an EMBL/GenBank/DDBJ whole genome shotgun (WGS) entry which is preliminary data.</text>
</comment>
<name>A0A978VU65_ZIZJJ</name>
<keyword evidence="2" id="KW-0328">Glycosyltransferase</keyword>
<reference evidence="3" key="1">
    <citation type="journal article" date="2021" name="Front. Plant Sci.">
        <title>Chromosome-Scale Genome Assembly for Chinese Sour Jujube and Insights Into Its Genome Evolution and Domestication Signature.</title>
        <authorList>
            <person name="Shen L.-Y."/>
            <person name="Luo H."/>
            <person name="Wang X.-L."/>
            <person name="Wang X.-M."/>
            <person name="Qiu X.-J."/>
            <person name="Liu H."/>
            <person name="Zhou S.-S."/>
            <person name="Jia K.-H."/>
            <person name="Nie S."/>
            <person name="Bao Y.-T."/>
            <person name="Zhang R.-G."/>
            <person name="Yun Q.-Z."/>
            <person name="Chai Y.-H."/>
            <person name="Lu J.-Y."/>
            <person name="Li Y."/>
            <person name="Zhao S.-W."/>
            <person name="Mao J.-F."/>
            <person name="Jia S.-G."/>
            <person name="Mao Y.-M."/>
        </authorList>
    </citation>
    <scope>NUCLEOTIDE SEQUENCE</scope>
    <source>
        <strain evidence="3">AT0</strain>
        <tissue evidence="3">Leaf</tissue>
    </source>
</reference>
<dbReference type="GO" id="GO:0080044">
    <property type="term" value="F:quercetin 7-O-glucosyltransferase activity"/>
    <property type="evidence" value="ECO:0007669"/>
    <property type="project" value="TreeGrafter"/>
</dbReference>
<accession>A0A978VU65</accession>
<evidence type="ECO:0000256" key="1">
    <source>
        <dbReference type="ARBA" id="ARBA00009995"/>
    </source>
</evidence>
<protein>
    <submittedName>
        <fullName evidence="3">Uncharacterized protein</fullName>
    </submittedName>
</protein>
<dbReference type="GO" id="GO:0080043">
    <property type="term" value="F:quercetin 3-O-glucosyltransferase activity"/>
    <property type="evidence" value="ECO:0007669"/>
    <property type="project" value="TreeGrafter"/>
</dbReference>
<dbReference type="EMBL" id="JAEACU010000002">
    <property type="protein sequence ID" value="KAH7542360.1"/>
    <property type="molecule type" value="Genomic_DNA"/>
</dbReference>
<gene>
    <name evidence="3" type="ORF">FEM48_Zijuj02G0065100</name>
</gene>
<dbReference type="AlphaFoldDB" id="A0A978VU65"/>
<comment type="similarity">
    <text evidence="1">Belongs to the UDP-glycosyltransferase family.</text>
</comment>